<protein>
    <submittedName>
        <fullName evidence="1">DUF1016 family protein</fullName>
    </submittedName>
</protein>
<proteinExistence type="predicted"/>
<dbReference type="Proteomes" id="UP001324794">
    <property type="component" value="Chromosome"/>
</dbReference>
<name>A0ABZ0YMM5_9GAMM</name>
<reference evidence="1 2" key="1">
    <citation type="submission" date="2023-11" db="EMBL/GenBank/DDBJ databases">
        <title>MicrobeMod: A computational toolkit for identifying prokaryotic methylation and restriction-modification with nanopore sequencing.</title>
        <authorList>
            <person name="Crits-Christoph A."/>
            <person name="Kang S.C."/>
            <person name="Lee H."/>
            <person name="Ostrov N."/>
        </authorList>
    </citation>
    <scope>NUCLEOTIDE SEQUENCE [LARGE SCALE GENOMIC DNA]</scope>
    <source>
        <strain evidence="1 2">ATCC BAA-805</strain>
    </source>
</reference>
<evidence type="ECO:0000313" key="1">
    <source>
        <dbReference type="EMBL" id="WQH13380.1"/>
    </source>
</evidence>
<sequence>MNKPAASNPTLLSQLRQLIDSARQRAMAAVNSELALMYWQIGKRSHAEIL</sequence>
<accession>A0ABZ0YMM5</accession>
<dbReference type="RefSeq" id="WP_133730920.1">
    <property type="nucleotide sequence ID" value="NZ_CP140255.1"/>
</dbReference>
<keyword evidence="2" id="KW-1185">Reference proteome</keyword>
<dbReference type="EMBL" id="CP140255">
    <property type="protein sequence ID" value="WQH13380.1"/>
    <property type="molecule type" value="Genomic_DNA"/>
</dbReference>
<gene>
    <name evidence="1" type="ORF">SR894_02280</name>
</gene>
<organism evidence="1 2">
    <name type="scientific">Vreelandella neptunia</name>
    <dbReference type="NCBI Taxonomy" id="115551"/>
    <lineage>
        <taxon>Bacteria</taxon>
        <taxon>Pseudomonadati</taxon>
        <taxon>Pseudomonadota</taxon>
        <taxon>Gammaproteobacteria</taxon>
        <taxon>Oceanospirillales</taxon>
        <taxon>Halomonadaceae</taxon>
        <taxon>Vreelandella</taxon>
    </lineage>
</organism>
<evidence type="ECO:0000313" key="2">
    <source>
        <dbReference type="Proteomes" id="UP001324794"/>
    </source>
</evidence>